<keyword evidence="2" id="KW-1185">Reference proteome</keyword>
<evidence type="ECO:0000313" key="2">
    <source>
        <dbReference type="Proteomes" id="UP000472272"/>
    </source>
</evidence>
<dbReference type="Proteomes" id="UP000472272">
    <property type="component" value="Chromosome 13"/>
</dbReference>
<protein>
    <submittedName>
        <fullName evidence="1">Uncharacterized protein</fullName>
    </submittedName>
</protein>
<accession>A0A670JLL7</accession>
<reference evidence="1" key="2">
    <citation type="submission" date="2025-08" db="UniProtKB">
        <authorList>
            <consortium name="Ensembl"/>
        </authorList>
    </citation>
    <scope>IDENTIFICATION</scope>
</reference>
<evidence type="ECO:0000313" key="1">
    <source>
        <dbReference type="Ensembl" id="ENSPMRP00000025301.1"/>
    </source>
</evidence>
<dbReference type="Ensembl" id="ENSPMRT00000026856.1">
    <property type="protein sequence ID" value="ENSPMRP00000025301.1"/>
    <property type="gene ID" value="ENSPMRG00000016378.1"/>
</dbReference>
<proteinExistence type="predicted"/>
<dbReference type="AlphaFoldDB" id="A0A670JLL7"/>
<name>A0A670JLL7_PODMU</name>
<organism evidence="1 2">
    <name type="scientific">Podarcis muralis</name>
    <name type="common">Wall lizard</name>
    <name type="synonym">Lacerta muralis</name>
    <dbReference type="NCBI Taxonomy" id="64176"/>
    <lineage>
        <taxon>Eukaryota</taxon>
        <taxon>Metazoa</taxon>
        <taxon>Chordata</taxon>
        <taxon>Craniata</taxon>
        <taxon>Vertebrata</taxon>
        <taxon>Euteleostomi</taxon>
        <taxon>Lepidosauria</taxon>
        <taxon>Squamata</taxon>
        <taxon>Bifurcata</taxon>
        <taxon>Unidentata</taxon>
        <taxon>Episquamata</taxon>
        <taxon>Laterata</taxon>
        <taxon>Lacertibaenia</taxon>
        <taxon>Lacertidae</taxon>
        <taxon>Podarcis</taxon>
    </lineage>
</organism>
<reference evidence="1" key="3">
    <citation type="submission" date="2025-09" db="UniProtKB">
        <authorList>
            <consortium name="Ensembl"/>
        </authorList>
    </citation>
    <scope>IDENTIFICATION</scope>
</reference>
<sequence length="111" mass="12573">MSQDVMRTLGWEELSWVGPLLEETGRGKEEGGARNTQHYSVEIWEGSTLQILYLAQQSKMWQGREDTEFTLALQGSPTVELNVHLKPTVSLVVVASTPPPPRQIWVFSIHR</sequence>
<reference evidence="1 2" key="1">
    <citation type="journal article" date="2019" name="Proc. Natl. Acad. Sci. U.S.A.">
        <title>Regulatory changes in pterin and carotenoid genes underlie balanced color polymorphisms in the wall lizard.</title>
        <authorList>
            <person name="Andrade P."/>
            <person name="Pinho C."/>
            <person name="Perez I de Lanuza G."/>
            <person name="Afonso S."/>
            <person name="Brejcha J."/>
            <person name="Rubin C.J."/>
            <person name="Wallerman O."/>
            <person name="Pereira P."/>
            <person name="Sabatino S.J."/>
            <person name="Bellati A."/>
            <person name="Pellitteri-Rosa D."/>
            <person name="Bosakova Z."/>
            <person name="Bunikis I."/>
            <person name="Carretero M.A."/>
            <person name="Feiner N."/>
            <person name="Marsik P."/>
            <person name="Pauperio F."/>
            <person name="Salvi D."/>
            <person name="Soler L."/>
            <person name="While G.M."/>
            <person name="Uller T."/>
            <person name="Font E."/>
            <person name="Andersson L."/>
            <person name="Carneiro M."/>
        </authorList>
    </citation>
    <scope>NUCLEOTIDE SEQUENCE</scope>
</reference>